<gene>
    <name evidence="2" type="ORF">GOARA_048_00410</name>
</gene>
<reference evidence="2 3" key="1">
    <citation type="submission" date="2011-11" db="EMBL/GenBank/DDBJ databases">
        <title>Whole genome shotgun sequence of Gordonia araii NBRC 100433.</title>
        <authorList>
            <person name="Yoshida Y."/>
            <person name="Hosoyama A."/>
            <person name="Tsuchikane K."/>
            <person name="Katsumata H."/>
            <person name="Yamazaki S."/>
            <person name="Fujita N."/>
        </authorList>
    </citation>
    <scope>NUCLEOTIDE SEQUENCE [LARGE SCALE GENOMIC DNA]</scope>
    <source>
        <strain evidence="2 3">NBRC 100433</strain>
    </source>
</reference>
<dbReference type="STRING" id="1073574.GOARA_048_00410"/>
<accession>G7H1W4</accession>
<dbReference type="AlphaFoldDB" id="G7H1W4"/>
<sequence>MVLAFTGAVASPDLFVEPGKSDGCVVDGLGAVAGMPGFDVSVPDGAAIDVGDSKCVVVTEVAVIGALAVESSPPHAVHMPTINPAAPAASVMRCNLVTVSHFPRTARSSGTQPQRLPAIGAQTAQQMPPPATTPEILGDISVRGQRSDS</sequence>
<name>G7H1W4_9ACTN</name>
<proteinExistence type="predicted"/>
<organism evidence="2 3">
    <name type="scientific">Gordonia araii NBRC 100433</name>
    <dbReference type="NCBI Taxonomy" id="1073574"/>
    <lineage>
        <taxon>Bacteria</taxon>
        <taxon>Bacillati</taxon>
        <taxon>Actinomycetota</taxon>
        <taxon>Actinomycetes</taxon>
        <taxon>Mycobacteriales</taxon>
        <taxon>Gordoniaceae</taxon>
        <taxon>Gordonia</taxon>
    </lineage>
</organism>
<dbReference type="EMBL" id="BAEE01000048">
    <property type="protein sequence ID" value="GAB09839.1"/>
    <property type="molecule type" value="Genomic_DNA"/>
</dbReference>
<evidence type="ECO:0000256" key="1">
    <source>
        <dbReference type="SAM" id="MobiDB-lite"/>
    </source>
</evidence>
<keyword evidence="3" id="KW-1185">Reference proteome</keyword>
<feature type="region of interest" description="Disordered" evidence="1">
    <location>
        <begin position="121"/>
        <end position="149"/>
    </location>
</feature>
<evidence type="ECO:0000313" key="3">
    <source>
        <dbReference type="Proteomes" id="UP000035088"/>
    </source>
</evidence>
<protein>
    <submittedName>
        <fullName evidence="2">Uncharacterized protein</fullName>
    </submittedName>
</protein>
<evidence type="ECO:0000313" key="2">
    <source>
        <dbReference type="EMBL" id="GAB09839.1"/>
    </source>
</evidence>
<comment type="caution">
    <text evidence="2">The sequence shown here is derived from an EMBL/GenBank/DDBJ whole genome shotgun (WGS) entry which is preliminary data.</text>
</comment>
<dbReference type="Proteomes" id="UP000035088">
    <property type="component" value="Unassembled WGS sequence"/>
</dbReference>